<dbReference type="EC" id="2.7.7.49" evidence="1"/>
<name>A0AA95H660_9GAMM</name>
<proteinExistence type="inferred from homology"/>
<evidence type="ECO:0000256" key="8">
    <source>
        <dbReference type="ARBA" id="ARBA00034120"/>
    </source>
</evidence>
<protein>
    <recommendedName>
        <fullName evidence="1">RNA-directed DNA polymerase</fullName>
        <ecNumber evidence="1">2.7.7.49</ecNumber>
    </recommendedName>
</protein>
<comment type="catalytic activity">
    <reaction evidence="9">
        <text>DNA(n) + a 2'-deoxyribonucleoside 5'-triphosphate = DNA(n+1) + diphosphate</text>
        <dbReference type="Rhea" id="RHEA:22508"/>
        <dbReference type="Rhea" id="RHEA-COMP:17339"/>
        <dbReference type="Rhea" id="RHEA-COMP:17340"/>
        <dbReference type="ChEBI" id="CHEBI:33019"/>
        <dbReference type="ChEBI" id="CHEBI:61560"/>
        <dbReference type="ChEBI" id="CHEBI:173112"/>
        <dbReference type="EC" id="2.7.7.49"/>
    </reaction>
</comment>
<keyword evidence="5" id="KW-0460">Magnesium</keyword>
<evidence type="ECO:0000256" key="5">
    <source>
        <dbReference type="ARBA" id="ARBA00022842"/>
    </source>
</evidence>
<keyword evidence="6 11" id="KW-0695">RNA-directed DNA polymerase</keyword>
<keyword evidence="3 11" id="KW-0548">Nucleotidyltransferase</keyword>
<dbReference type="InterPro" id="IPR000477">
    <property type="entry name" value="RT_dom"/>
</dbReference>
<sequence length="551" mass="62212">MSQLTRQEIYDQIKASSKEEFILKEMQRLGYWAKAEQPSLATNFIQQKAQLQTQLSQLSQQIRDPQAALKALHQQRMAEARQKRVETKIKQEVQRYQRALNWHQTQQQQIHYLGDSAGFKTDEQTSDTARLKVHQLPIAHNATALAKLMGISLNELRFLSYSQTVSKVSHYQHFAIQKKTGGTRLISAPMPRLKRLQYWVLVNILQLLPQSEQAHGFIHQRSIVTNARPHVGQAIVINLDLKDFFPTISYVRILGLFKKLGYNTEVASLLALLCSESETQAVEMDGQRYFIQQGSRRLPQGAPTSPLISNLVCRRLDKRLQGLANKYGFVYTRYADDLTFSTTDKNAAVRGLLHWVKATIAEEGFNVHPDKTRIMRQGARQEVTGVVVNQHLSLDKHQLKRFRALLFQIDKDGYAGKTWGNGKHLSASIKAYAHYVKMVNPVKGMQFLQQIAAIEAKHGQAHSDYLLKVSKPLFRNHAALGQLPLASMSVAQPPPAPQLSEIIQHRDVFEQVEQRLGLAQAQGAGIAIAPNISPSANGLVQAMFNLFRGKP</sequence>
<dbReference type="EMBL" id="CP124755">
    <property type="protein sequence ID" value="WGZ89948.1"/>
    <property type="molecule type" value="Genomic_DNA"/>
</dbReference>
<dbReference type="InterPro" id="IPR043502">
    <property type="entry name" value="DNA/RNA_pol_sf"/>
</dbReference>
<dbReference type="AlphaFoldDB" id="A0AA95H660"/>
<dbReference type="GO" id="GO:0046872">
    <property type="term" value="F:metal ion binding"/>
    <property type="evidence" value="ECO:0007669"/>
    <property type="project" value="UniProtKB-KW"/>
</dbReference>
<evidence type="ECO:0000259" key="10">
    <source>
        <dbReference type="PROSITE" id="PS50878"/>
    </source>
</evidence>
<dbReference type="InterPro" id="IPR000123">
    <property type="entry name" value="Reverse_transcriptase_msDNA"/>
</dbReference>
<dbReference type="PRINTS" id="PR00866">
    <property type="entry name" value="RNADNAPOLMS"/>
</dbReference>
<accession>A0AA95H660</accession>
<reference evidence="11" key="2">
    <citation type="submission" date="2023-04" db="EMBL/GenBank/DDBJ databases">
        <authorList>
            <person name="Beletskiy A.V."/>
            <person name="Mardanov A.V."/>
            <person name="Ravin N.V."/>
        </authorList>
    </citation>
    <scope>NUCLEOTIDE SEQUENCE</scope>
    <source>
        <strain evidence="11">GKL-01</strain>
    </source>
</reference>
<evidence type="ECO:0000256" key="6">
    <source>
        <dbReference type="ARBA" id="ARBA00022918"/>
    </source>
</evidence>
<feature type="domain" description="Reverse transcriptase" evidence="10">
    <location>
        <begin position="157"/>
        <end position="388"/>
    </location>
</feature>
<evidence type="ECO:0000256" key="1">
    <source>
        <dbReference type="ARBA" id="ARBA00012493"/>
    </source>
</evidence>
<evidence type="ECO:0000256" key="2">
    <source>
        <dbReference type="ARBA" id="ARBA00022679"/>
    </source>
</evidence>
<evidence type="ECO:0000256" key="3">
    <source>
        <dbReference type="ARBA" id="ARBA00022695"/>
    </source>
</evidence>
<dbReference type="GO" id="GO:0003723">
    <property type="term" value="F:RNA binding"/>
    <property type="evidence" value="ECO:0007669"/>
    <property type="project" value="InterPro"/>
</dbReference>
<gene>
    <name evidence="11" type="ORF">QJT80_10590</name>
</gene>
<dbReference type="InterPro" id="IPR051083">
    <property type="entry name" value="GrpII_Intron_Splice-Mob/Def"/>
</dbReference>
<evidence type="ECO:0000256" key="9">
    <source>
        <dbReference type="ARBA" id="ARBA00048173"/>
    </source>
</evidence>
<dbReference type="KEGG" id="tdu:QJT80_10590"/>
<evidence type="ECO:0000256" key="4">
    <source>
        <dbReference type="ARBA" id="ARBA00022723"/>
    </source>
</evidence>
<keyword evidence="7" id="KW-0051">Antiviral defense</keyword>
<keyword evidence="2 11" id="KW-0808">Transferase</keyword>
<dbReference type="Proteomes" id="UP001300672">
    <property type="component" value="Chromosome"/>
</dbReference>
<dbReference type="PANTHER" id="PTHR34047:SF7">
    <property type="entry name" value="RNA-DIRECTED DNA POLYMERASE"/>
    <property type="match status" value="1"/>
</dbReference>
<organism evidence="11">
    <name type="scientific">Candidatus Thiocaldithrix dubininis</name>
    <dbReference type="NCBI Taxonomy" id="3080823"/>
    <lineage>
        <taxon>Bacteria</taxon>
        <taxon>Pseudomonadati</taxon>
        <taxon>Pseudomonadota</taxon>
        <taxon>Gammaproteobacteria</taxon>
        <taxon>Thiotrichales</taxon>
        <taxon>Thiotrichaceae</taxon>
        <taxon>Candidatus Thiocaldithrix</taxon>
    </lineage>
</organism>
<comment type="similarity">
    <text evidence="8">Belongs to the bacterial reverse transcriptase family.</text>
</comment>
<dbReference type="GO" id="GO:0051607">
    <property type="term" value="P:defense response to virus"/>
    <property type="evidence" value="ECO:0007669"/>
    <property type="project" value="UniProtKB-KW"/>
</dbReference>
<dbReference type="SUPFAM" id="SSF56672">
    <property type="entry name" value="DNA/RNA polymerases"/>
    <property type="match status" value="1"/>
</dbReference>
<evidence type="ECO:0000313" key="11">
    <source>
        <dbReference type="EMBL" id="WGZ89948.1"/>
    </source>
</evidence>
<dbReference type="PROSITE" id="PS50878">
    <property type="entry name" value="RT_POL"/>
    <property type="match status" value="1"/>
</dbReference>
<keyword evidence="4" id="KW-0479">Metal-binding</keyword>
<reference evidence="11" key="1">
    <citation type="journal article" date="2023" name="Int. J. Mol. Sci.">
        <title>Metagenomics Revealed a New Genus 'Candidatus Thiocaldithrix dubininis' gen. nov., sp. nov. and a New Species 'Candidatus Thiothrix putei' sp. nov. in the Family Thiotrichaceae, Some Members of Which Have Traits of Both Na+- and H+-Motive Energetics.</title>
        <authorList>
            <person name="Ravin N.V."/>
            <person name="Muntyan M.S."/>
            <person name="Smolyakov D.D."/>
            <person name="Rudenko T.S."/>
            <person name="Beletsky A.V."/>
            <person name="Mardanov A.V."/>
            <person name="Grabovich M.Y."/>
        </authorList>
    </citation>
    <scope>NUCLEOTIDE SEQUENCE</scope>
    <source>
        <strain evidence="11">GKL-01</strain>
    </source>
</reference>
<dbReference type="Pfam" id="PF00078">
    <property type="entry name" value="RVT_1"/>
    <property type="match status" value="1"/>
</dbReference>
<dbReference type="CDD" id="cd03487">
    <property type="entry name" value="RT_Bac_retron_II"/>
    <property type="match status" value="1"/>
</dbReference>
<dbReference type="PANTHER" id="PTHR34047">
    <property type="entry name" value="NUCLEAR INTRON MATURASE 1, MITOCHONDRIAL-RELATED"/>
    <property type="match status" value="1"/>
</dbReference>
<evidence type="ECO:0000256" key="7">
    <source>
        <dbReference type="ARBA" id="ARBA00023118"/>
    </source>
</evidence>
<dbReference type="GO" id="GO:0003964">
    <property type="term" value="F:RNA-directed DNA polymerase activity"/>
    <property type="evidence" value="ECO:0007669"/>
    <property type="project" value="UniProtKB-KW"/>
</dbReference>